<dbReference type="EMBL" id="UYIQ01000001">
    <property type="protein sequence ID" value="VDG81034.1"/>
    <property type="molecule type" value="Genomic_DNA"/>
</dbReference>
<name>A0A7Z9C9J4_CAPOC</name>
<reference evidence="1 2" key="1">
    <citation type="submission" date="2018-11" db="EMBL/GenBank/DDBJ databases">
        <authorList>
            <consortium name="Pathogen Informatics"/>
        </authorList>
    </citation>
    <scope>NUCLEOTIDE SEQUENCE [LARGE SCALE GENOMIC DNA]</scope>
    <source>
        <strain evidence="1 2">NCTC11458</strain>
    </source>
</reference>
<gene>
    <name evidence="1" type="ORF">NCTC11458_00317</name>
</gene>
<proteinExistence type="predicted"/>
<dbReference type="AlphaFoldDB" id="A0A7Z9C9J4"/>
<evidence type="ECO:0008006" key="3">
    <source>
        <dbReference type="Google" id="ProtNLM"/>
    </source>
</evidence>
<sequence length="83" mass="9323">MSQKELHIFANKLHPKPWLNDLSTKMGDNQNVIESILRNVSGKIQPNTSGVFQVSTTIDGIQIYVRGYINQGVPIINTVYIPK</sequence>
<dbReference type="Proteomes" id="UP000276733">
    <property type="component" value="Unassembled WGS sequence"/>
</dbReference>
<evidence type="ECO:0000313" key="1">
    <source>
        <dbReference type="EMBL" id="VDG81034.1"/>
    </source>
</evidence>
<accession>A0A7Z9C9J4</accession>
<dbReference type="RefSeq" id="WP_258868704.1">
    <property type="nucleotide sequence ID" value="NZ_UYIQ01000001.1"/>
</dbReference>
<evidence type="ECO:0000313" key="2">
    <source>
        <dbReference type="Proteomes" id="UP000276733"/>
    </source>
</evidence>
<organism evidence="1 2">
    <name type="scientific">Capnocytophaga ochracea</name>
    <dbReference type="NCBI Taxonomy" id="1018"/>
    <lineage>
        <taxon>Bacteria</taxon>
        <taxon>Pseudomonadati</taxon>
        <taxon>Bacteroidota</taxon>
        <taxon>Flavobacteriia</taxon>
        <taxon>Flavobacteriales</taxon>
        <taxon>Flavobacteriaceae</taxon>
        <taxon>Capnocytophaga</taxon>
    </lineage>
</organism>
<comment type="caution">
    <text evidence="1">The sequence shown here is derived from an EMBL/GenBank/DDBJ whole genome shotgun (WGS) entry which is preliminary data.</text>
</comment>
<protein>
    <recommendedName>
        <fullName evidence="3">Bacterial EndoU nuclease domain-containing protein</fullName>
    </recommendedName>
</protein>